<dbReference type="InterPro" id="IPR003841">
    <property type="entry name" value="Na/Pi_transpt"/>
</dbReference>
<dbReference type="KEGG" id="pspi:PS2015_2070"/>
<dbReference type="Proteomes" id="UP000065641">
    <property type="component" value="Chromosome"/>
</dbReference>
<organism evidence="7 8">
    <name type="scientific">Pseudohongiella spirulinae</name>
    <dbReference type="NCBI Taxonomy" id="1249552"/>
    <lineage>
        <taxon>Bacteria</taxon>
        <taxon>Pseudomonadati</taxon>
        <taxon>Pseudomonadota</taxon>
        <taxon>Gammaproteobacteria</taxon>
        <taxon>Pseudomonadales</taxon>
        <taxon>Pseudohongiellaceae</taxon>
        <taxon>Pseudohongiella</taxon>
    </lineage>
</organism>
<keyword evidence="8" id="KW-1185">Reference proteome</keyword>
<dbReference type="EMBL" id="CP013189">
    <property type="protein sequence ID" value="ALO46709.1"/>
    <property type="molecule type" value="Genomic_DNA"/>
</dbReference>
<evidence type="ECO:0000256" key="4">
    <source>
        <dbReference type="ARBA" id="ARBA00022989"/>
    </source>
</evidence>
<evidence type="ECO:0000256" key="1">
    <source>
        <dbReference type="ARBA" id="ARBA00004651"/>
    </source>
</evidence>
<dbReference type="PANTHER" id="PTHR10010:SF46">
    <property type="entry name" value="SODIUM-DEPENDENT PHOSPHATE TRANSPORT PROTEIN 2B"/>
    <property type="match status" value="1"/>
</dbReference>
<proteinExistence type="predicted"/>
<dbReference type="RefSeq" id="WP_058022174.1">
    <property type="nucleotide sequence ID" value="NZ_CP013189.1"/>
</dbReference>
<keyword evidence="3 6" id="KW-0812">Transmembrane</keyword>
<dbReference type="GO" id="GO:0005436">
    <property type="term" value="F:sodium:phosphate symporter activity"/>
    <property type="evidence" value="ECO:0007669"/>
    <property type="project" value="InterPro"/>
</dbReference>
<dbReference type="PANTHER" id="PTHR10010">
    <property type="entry name" value="SOLUTE CARRIER FAMILY 34 SODIUM PHOSPHATE , MEMBER 2-RELATED"/>
    <property type="match status" value="1"/>
</dbReference>
<comment type="subcellular location">
    <subcellularLocation>
        <location evidence="1">Cell membrane</location>
        <topology evidence="1">Multi-pass membrane protein</topology>
    </subcellularLocation>
</comment>
<reference evidence="7 8" key="1">
    <citation type="submission" date="2015-11" db="EMBL/GenBank/DDBJ databases">
        <authorList>
            <person name="Zhang Y."/>
            <person name="Guo Z."/>
        </authorList>
    </citation>
    <scope>NUCLEOTIDE SEQUENCE [LARGE SCALE GENOMIC DNA]</scope>
    <source>
        <strain evidence="7 8">KCTC 32221</strain>
    </source>
</reference>
<feature type="transmembrane region" description="Helical" evidence="6">
    <location>
        <begin position="220"/>
        <end position="237"/>
    </location>
</feature>
<keyword evidence="5 6" id="KW-0472">Membrane</keyword>
<evidence type="ECO:0000313" key="8">
    <source>
        <dbReference type="Proteomes" id="UP000065641"/>
    </source>
</evidence>
<evidence type="ECO:0000256" key="6">
    <source>
        <dbReference type="SAM" id="Phobius"/>
    </source>
</evidence>
<protein>
    <submittedName>
        <fullName evidence="7">Na/Pi-cotransporter II-related protein, putative</fullName>
    </submittedName>
</protein>
<dbReference type="OrthoDB" id="9763003at2"/>
<feature type="transmembrane region" description="Helical" evidence="6">
    <location>
        <begin position="106"/>
        <end position="126"/>
    </location>
</feature>
<dbReference type="AlphaFoldDB" id="A0A0S2KEV7"/>
<evidence type="ECO:0000256" key="5">
    <source>
        <dbReference type="ARBA" id="ARBA00023136"/>
    </source>
</evidence>
<sequence length="555" mass="58661">MLVALGTLAGGLGLFLLAVAMITDGLKMAAGNSLRGILSSSTRTTFRGLLSGFFLTSLVQSSSAVTVATIGFVNAGLLGIFQALGIVLGATVGTTMTGWLVSAVGFQFKISSFALPLIGAGMIMRLVGPSRRLGAIGEAIAGFGLFFIGIDFLRSAFEGVAASIDLAALSPDGFVGAIAFVLVGLAMTLFTQSSSAAIALTLTALTGGLISFPAAAAAVIGATVGTTSTSALAVIGATPNARRVAAGHVFINSFNALVGIALLPVIIYLYAQYPQLAPYPALTLAAFHTSFNLIGVVVQQPLMGWLSRWLSARFTNLVEQLGRPQFLDSNVMVSPVLALDAFQQELQRMAELTRAHAVAALSNEGPPGKSLNDQHDGLRMLAQAVEQAVTKLESERLSTDVARQLPLVLRIAGYIDEAVAQAHENAENDADVEFLLQTSMRDEVAAYQLEILNLIEASDPRLPDFDIAALEARYQQLRENWRLLKSRLLEAGVSGQVPVRRLNPAIDNLRIMLRVAERSTRIAARLSEFATALPILHDHGQLAETANTDLQSPPT</sequence>
<dbReference type="NCBIfam" id="NF037997">
    <property type="entry name" value="Na_Pi_symport"/>
    <property type="match status" value="1"/>
</dbReference>
<gene>
    <name evidence="7" type="ORF">PS2015_2070</name>
</gene>
<accession>A0A0S2KEV7</accession>
<keyword evidence="2" id="KW-1003">Cell membrane</keyword>
<feature type="transmembrane region" description="Helical" evidence="6">
    <location>
        <begin position="249"/>
        <end position="271"/>
    </location>
</feature>
<dbReference type="PATRIC" id="fig|1249552.3.peg.2082"/>
<feature type="transmembrane region" description="Helical" evidence="6">
    <location>
        <begin position="277"/>
        <end position="298"/>
    </location>
</feature>
<dbReference type="STRING" id="1249552.PS2015_2070"/>
<keyword evidence="4 6" id="KW-1133">Transmembrane helix</keyword>
<evidence type="ECO:0000313" key="7">
    <source>
        <dbReference type="EMBL" id="ALO46709.1"/>
    </source>
</evidence>
<dbReference type="GO" id="GO:0044341">
    <property type="term" value="P:sodium-dependent phosphate transport"/>
    <property type="evidence" value="ECO:0007669"/>
    <property type="project" value="InterPro"/>
</dbReference>
<evidence type="ECO:0000256" key="2">
    <source>
        <dbReference type="ARBA" id="ARBA00022475"/>
    </source>
</evidence>
<feature type="transmembrane region" description="Helical" evidence="6">
    <location>
        <begin position="133"/>
        <end position="153"/>
    </location>
</feature>
<name>A0A0S2KEV7_9GAMM</name>
<evidence type="ECO:0000256" key="3">
    <source>
        <dbReference type="ARBA" id="ARBA00022692"/>
    </source>
</evidence>
<dbReference type="Pfam" id="PF02690">
    <property type="entry name" value="Na_Pi_cotrans"/>
    <property type="match status" value="2"/>
</dbReference>
<dbReference type="GO" id="GO:0005886">
    <property type="term" value="C:plasma membrane"/>
    <property type="evidence" value="ECO:0007669"/>
    <property type="project" value="UniProtKB-SubCell"/>
</dbReference>
<feature type="transmembrane region" description="Helical" evidence="6">
    <location>
        <begin position="173"/>
        <end position="190"/>
    </location>
</feature>